<name>A0A803V6Q4_FICAL</name>
<reference evidence="1 2" key="1">
    <citation type="journal article" date="2012" name="Nature">
        <title>The genomic landscape of species divergence in Ficedula flycatchers.</title>
        <authorList>
            <person name="Ellegren H."/>
            <person name="Smeds L."/>
            <person name="Burri R."/>
            <person name="Olason P.I."/>
            <person name="Backstrom N."/>
            <person name="Kawakami T."/>
            <person name="Kunstner A."/>
            <person name="Makinen H."/>
            <person name="Nadachowska-Brzyska K."/>
            <person name="Qvarnstrom A."/>
            <person name="Uebbing S."/>
            <person name="Wolf J.B."/>
        </authorList>
    </citation>
    <scope>NUCLEOTIDE SEQUENCE [LARGE SCALE GENOMIC DNA]</scope>
</reference>
<organism evidence="1 2">
    <name type="scientific">Ficedula albicollis</name>
    <name type="common">Collared flycatcher</name>
    <name type="synonym">Muscicapa albicollis</name>
    <dbReference type="NCBI Taxonomy" id="59894"/>
    <lineage>
        <taxon>Eukaryota</taxon>
        <taxon>Metazoa</taxon>
        <taxon>Chordata</taxon>
        <taxon>Craniata</taxon>
        <taxon>Vertebrata</taxon>
        <taxon>Euteleostomi</taxon>
        <taxon>Archelosauria</taxon>
        <taxon>Archosauria</taxon>
        <taxon>Dinosauria</taxon>
        <taxon>Saurischia</taxon>
        <taxon>Theropoda</taxon>
        <taxon>Coelurosauria</taxon>
        <taxon>Aves</taxon>
        <taxon>Neognathae</taxon>
        <taxon>Neoaves</taxon>
        <taxon>Telluraves</taxon>
        <taxon>Australaves</taxon>
        <taxon>Passeriformes</taxon>
        <taxon>Muscicapidae</taxon>
        <taxon>Ficedula</taxon>
    </lineage>
</organism>
<evidence type="ECO:0000313" key="1">
    <source>
        <dbReference type="Ensembl" id="ENSFALP00000018410.1"/>
    </source>
</evidence>
<dbReference type="AlphaFoldDB" id="A0A803V6Q4"/>
<protein>
    <submittedName>
        <fullName evidence="1">Uncharacterized protein</fullName>
    </submittedName>
</protein>
<dbReference type="InterPro" id="IPR036869">
    <property type="entry name" value="J_dom_sf"/>
</dbReference>
<accession>A0A803V6Q4</accession>
<dbReference type="Gene3D" id="1.10.287.110">
    <property type="entry name" value="DnaJ domain"/>
    <property type="match status" value="1"/>
</dbReference>
<evidence type="ECO:0000313" key="2">
    <source>
        <dbReference type="Proteomes" id="UP000016665"/>
    </source>
</evidence>
<proteinExistence type="predicted"/>
<reference evidence="1" key="3">
    <citation type="submission" date="2025-09" db="UniProtKB">
        <authorList>
            <consortium name="Ensembl"/>
        </authorList>
    </citation>
    <scope>IDENTIFICATION</scope>
</reference>
<dbReference type="Ensembl" id="ENSFALT00000036600.1">
    <property type="protein sequence ID" value="ENSFALP00000018410.1"/>
    <property type="gene ID" value="ENSFALG00000028695.1"/>
</dbReference>
<dbReference type="GeneTree" id="ENSGT01040000244610"/>
<sequence length="163" mass="18572">MKTHTAETCTVPRSTPGANLMFINSFLFARKLSPWEKSWPDLRKCHTFGFATGAFADHYAFHLLKTLEQVITETVKMILTSRPSLILSVSPCTGKTRIKTSHRKMILNHLYKRRSSYLAAKVNEAKDCWNPVAKAEIQSFGSQEIQQIHYVASFLFSSLQFLT</sequence>
<keyword evidence="2" id="KW-1185">Reference proteome</keyword>
<reference evidence="1" key="2">
    <citation type="submission" date="2025-08" db="UniProtKB">
        <authorList>
            <consortium name="Ensembl"/>
        </authorList>
    </citation>
    <scope>IDENTIFICATION</scope>
</reference>
<dbReference type="Proteomes" id="UP000016665">
    <property type="component" value="Chromosome Z"/>
</dbReference>